<dbReference type="AlphaFoldDB" id="A0A1C7NEK2"/>
<dbReference type="InParanoid" id="A0A1C7NEK2"/>
<organism evidence="1 2">
    <name type="scientific">Choanephora cucurbitarum</name>
    <dbReference type="NCBI Taxonomy" id="101091"/>
    <lineage>
        <taxon>Eukaryota</taxon>
        <taxon>Fungi</taxon>
        <taxon>Fungi incertae sedis</taxon>
        <taxon>Mucoromycota</taxon>
        <taxon>Mucoromycotina</taxon>
        <taxon>Mucoromycetes</taxon>
        <taxon>Mucorales</taxon>
        <taxon>Mucorineae</taxon>
        <taxon>Choanephoraceae</taxon>
        <taxon>Choanephoroideae</taxon>
        <taxon>Choanephora</taxon>
    </lineage>
</organism>
<dbReference type="EMBL" id="LUGH01000217">
    <property type="protein sequence ID" value="OBZ87517.1"/>
    <property type="molecule type" value="Genomic_DNA"/>
</dbReference>
<reference evidence="1 2" key="1">
    <citation type="submission" date="2016-03" db="EMBL/GenBank/DDBJ databases">
        <title>Choanephora cucurbitarum.</title>
        <authorList>
            <person name="Min B."/>
            <person name="Park H."/>
            <person name="Park J.-H."/>
            <person name="Shin H.-D."/>
            <person name="Choi I.-G."/>
        </authorList>
    </citation>
    <scope>NUCLEOTIDE SEQUENCE [LARGE SCALE GENOMIC DNA]</scope>
    <source>
        <strain evidence="1 2">KUS-F28377</strain>
    </source>
</reference>
<evidence type="ECO:0000313" key="2">
    <source>
        <dbReference type="Proteomes" id="UP000093000"/>
    </source>
</evidence>
<sequence>MPIKDHNSPVVIALHQPENGSSSLNHYYQLVLRPGSPWPQTIFNNHQYCSEVNFTSWQLLYEPQLLNKIDKCTEYVGINTRIGTTSSTQPPQKIAMYAGNDTRHGKKQPIFKFQKEKNLKKLPYLHASTIL</sequence>
<keyword evidence="2" id="KW-1185">Reference proteome</keyword>
<gene>
    <name evidence="1" type="ORF">A0J61_04435</name>
</gene>
<name>A0A1C7NEK2_9FUNG</name>
<evidence type="ECO:0000313" key="1">
    <source>
        <dbReference type="EMBL" id="OBZ87517.1"/>
    </source>
</evidence>
<dbReference type="Proteomes" id="UP000093000">
    <property type="component" value="Unassembled WGS sequence"/>
</dbReference>
<accession>A0A1C7NEK2</accession>
<proteinExistence type="predicted"/>
<protein>
    <submittedName>
        <fullName evidence="1">Uncharacterized protein</fullName>
    </submittedName>
</protein>
<comment type="caution">
    <text evidence="1">The sequence shown here is derived from an EMBL/GenBank/DDBJ whole genome shotgun (WGS) entry which is preliminary data.</text>
</comment>